<dbReference type="Gene3D" id="3.40.50.150">
    <property type="entry name" value="Vaccinia Virus protein VP39"/>
    <property type="match status" value="1"/>
</dbReference>
<evidence type="ECO:0000313" key="3">
    <source>
        <dbReference type="Proteomes" id="UP000002941"/>
    </source>
</evidence>
<keyword evidence="3" id="KW-1185">Reference proteome</keyword>
<dbReference type="RefSeq" id="WP_008731884.1">
    <property type="nucleotide sequence ID" value="NZ_AKFT01000128.1"/>
</dbReference>
<name>J0NF25_9ACTO</name>
<organism evidence="2 3">
    <name type="scientific">Actinomyces massiliensis F0489</name>
    <dbReference type="NCBI Taxonomy" id="1125718"/>
    <lineage>
        <taxon>Bacteria</taxon>
        <taxon>Bacillati</taxon>
        <taxon>Actinomycetota</taxon>
        <taxon>Actinomycetes</taxon>
        <taxon>Actinomycetales</taxon>
        <taxon>Actinomycetaceae</taxon>
        <taxon>Actinomyces</taxon>
    </lineage>
</organism>
<dbReference type="OrthoDB" id="9805171at2"/>
<dbReference type="EMBL" id="AKFT01000128">
    <property type="protein sequence ID" value="EJF43252.1"/>
    <property type="molecule type" value="Genomic_DNA"/>
</dbReference>
<dbReference type="GO" id="GO:0032259">
    <property type="term" value="P:methylation"/>
    <property type="evidence" value="ECO:0007669"/>
    <property type="project" value="UniProtKB-KW"/>
</dbReference>
<dbReference type="Proteomes" id="UP000002941">
    <property type="component" value="Unassembled WGS sequence"/>
</dbReference>
<dbReference type="GO" id="GO:0008168">
    <property type="term" value="F:methyltransferase activity"/>
    <property type="evidence" value="ECO:0007669"/>
    <property type="project" value="UniProtKB-KW"/>
</dbReference>
<keyword evidence="2" id="KW-0489">Methyltransferase</keyword>
<gene>
    <name evidence="2" type="ORF">HMPREF1318_1874</name>
</gene>
<keyword evidence="2" id="KW-0808">Transferase</keyword>
<proteinExistence type="predicted"/>
<dbReference type="InterPro" id="IPR029063">
    <property type="entry name" value="SAM-dependent_MTases_sf"/>
</dbReference>
<dbReference type="SUPFAM" id="SSF53335">
    <property type="entry name" value="S-adenosyl-L-methionine-dependent methyltransferases"/>
    <property type="match status" value="1"/>
</dbReference>
<accession>J0NF25</accession>
<dbReference type="eggNOG" id="COG2226">
    <property type="taxonomic scope" value="Bacteria"/>
</dbReference>
<sequence length="100" mass="10361">MSISPVRDADAARAVEYASLFGGIEHTAVSDRETVLAWAEAVSGLIVDVGCGPGQCTGYLAGHHADIEGVDPVPEFIEIARTTYPGVAYWPGPAISASAM</sequence>
<dbReference type="InterPro" id="IPR041698">
    <property type="entry name" value="Methyltransf_25"/>
</dbReference>
<evidence type="ECO:0000259" key="1">
    <source>
        <dbReference type="Pfam" id="PF13649"/>
    </source>
</evidence>
<protein>
    <submittedName>
        <fullName evidence="2">Methyltransferase domain protein</fullName>
    </submittedName>
</protein>
<dbReference type="Pfam" id="PF13649">
    <property type="entry name" value="Methyltransf_25"/>
    <property type="match status" value="1"/>
</dbReference>
<dbReference type="AlphaFoldDB" id="J0NF25"/>
<dbReference type="PATRIC" id="fig|1125718.3.peg.1690"/>
<evidence type="ECO:0000313" key="2">
    <source>
        <dbReference type="EMBL" id="EJF43252.1"/>
    </source>
</evidence>
<comment type="caution">
    <text evidence="2">The sequence shown here is derived from an EMBL/GenBank/DDBJ whole genome shotgun (WGS) entry which is preliminary data.</text>
</comment>
<feature type="domain" description="Methyltransferase" evidence="1">
    <location>
        <begin position="46"/>
        <end position="84"/>
    </location>
</feature>
<reference evidence="2 3" key="1">
    <citation type="submission" date="2012-05" db="EMBL/GenBank/DDBJ databases">
        <authorList>
            <person name="Harkins D.M."/>
            <person name="Madupu R."/>
            <person name="Durkin A.S."/>
            <person name="Torralba M."/>
            <person name="Methe B."/>
            <person name="Sutton G.G."/>
            <person name="Nelson K.E."/>
        </authorList>
    </citation>
    <scope>NUCLEOTIDE SEQUENCE [LARGE SCALE GENOMIC DNA]</scope>
    <source>
        <strain evidence="2 3">F0489</strain>
    </source>
</reference>